<accession>A0A1A8F8Q7</accession>
<proteinExistence type="predicted"/>
<dbReference type="EMBL" id="HAEB01008676">
    <property type="protein sequence ID" value="SBQ55203.1"/>
    <property type="molecule type" value="Transcribed_RNA"/>
</dbReference>
<protein>
    <submittedName>
        <fullName evidence="1">Uncharacterized protein</fullName>
    </submittedName>
</protein>
<feature type="non-terminal residue" evidence="1">
    <location>
        <position position="1"/>
    </location>
</feature>
<dbReference type="AlphaFoldDB" id="A0A1A8F8Q7"/>
<name>A0A1A8F8Q7_9TELE</name>
<sequence length="59" mass="7041">EKCCELDNYKRRWNIKIKGLKESANEDTRQVVVDLLKKIAPQWAEKMDEIVDTVHRLDQ</sequence>
<organism evidence="1">
    <name type="scientific">Nothobranchius korthausae</name>
    <dbReference type="NCBI Taxonomy" id="1143690"/>
    <lineage>
        <taxon>Eukaryota</taxon>
        <taxon>Metazoa</taxon>
        <taxon>Chordata</taxon>
        <taxon>Craniata</taxon>
        <taxon>Vertebrata</taxon>
        <taxon>Euteleostomi</taxon>
        <taxon>Actinopterygii</taxon>
        <taxon>Neopterygii</taxon>
        <taxon>Teleostei</taxon>
        <taxon>Neoteleostei</taxon>
        <taxon>Acanthomorphata</taxon>
        <taxon>Ovalentaria</taxon>
        <taxon>Atherinomorphae</taxon>
        <taxon>Cyprinodontiformes</taxon>
        <taxon>Nothobranchiidae</taxon>
        <taxon>Nothobranchius</taxon>
    </lineage>
</organism>
<gene>
    <name evidence="1" type="primary">CR354426.1</name>
</gene>
<dbReference type="Gene3D" id="3.30.70.1820">
    <property type="entry name" value="L1 transposable element, RRM domain"/>
    <property type="match status" value="1"/>
</dbReference>
<reference evidence="1" key="1">
    <citation type="submission" date="2016-05" db="EMBL/GenBank/DDBJ databases">
        <authorList>
            <person name="Lavstsen T."/>
            <person name="Jespersen J.S."/>
        </authorList>
    </citation>
    <scope>NUCLEOTIDE SEQUENCE</scope>
    <source>
        <tissue evidence="1">Brain</tissue>
    </source>
</reference>
<feature type="non-terminal residue" evidence="1">
    <location>
        <position position="59"/>
    </location>
</feature>
<evidence type="ECO:0000313" key="1">
    <source>
        <dbReference type="EMBL" id="SBQ55203.1"/>
    </source>
</evidence>
<reference evidence="1" key="2">
    <citation type="submission" date="2016-06" db="EMBL/GenBank/DDBJ databases">
        <title>The genome of a short-lived fish provides insights into sex chromosome evolution and the genetic control of aging.</title>
        <authorList>
            <person name="Reichwald K."/>
            <person name="Felder M."/>
            <person name="Petzold A."/>
            <person name="Koch P."/>
            <person name="Groth M."/>
            <person name="Platzer M."/>
        </authorList>
    </citation>
    <scope>NUCLEOTIDE SEQUENCE</scope>
    <source>
        <tissue evidence="1">Brain</tissue>
    </source>
</reference>